<dbReference type="RefSeq" id="WP_013817150.1">
    <property type="nucleotide sequence ID" value="NC_015572.1"/>
</dbReference>
<dbReference type="SUPFAM" id="SSF143422">
    <property type="entry name" value="Transposase IS200-like"/>
    <property type="match status" value="1"/>
</dbReference>
<dbReference type="AlphaFoldDB" id="G0A1I5"/>
<dbReference type="SMART" id="SM01321">
    <property type="entry name" value="Y1_Tnp"/>
    <property type="match status" value="1"/>
</dbReference>
<keyword evidence="3" id="KW-1185">Reference proteome</keyword>
<protein>
    <recommendedName>
        <fullName evidence="1">Transposase IS200-like domain-containing protein</fullName>
    </recommendedName>
</protein>
<sequence>MQYRRNYFEGGSYFFTVNLAERKRCLLVEHIDALREAIRVVRSRHSFQIDPMVVMPDHLHAIFTMPPEDADYPTRWMLIKAGFSRNIPKTERINASRRSKGERGIWQRRFWEHTIQNEDDFLHHIDYIHYNPVKHGYVTRPADWPHSSIHRYIKAGIL</sequence>
<feature type="domain" description="Transposase IS200-like" evidence="1">
    <location>
        <begin position="8"/>
        <end position="131"/>
    </location>
</feature>
<dbReference type="KEGG" id="mmt:Metme_0434"/>
<dbReference type="Proteomes" id="UP000008888">
    <property type="component" value="Chromosome"/>
</dbReference>
<dbReference type="GO" id="GO:0006313">
    <property type="term" value="P:DNA transposition"/>
    <property type="evidence" value="ECO:0007669"/>
    <property type="project" value="InterPro"/>
</dbReference>
<proteinExistence type="predicted"/>
<dbReference type="NCBIfam" id="NF047646">
    <property type="entry name" value="REP_Tyr_transpos"/>
    <property type="match status" value="1"/>
</dbReference>
<evidence type="ECO:0000313" key="2">
    <source>
        <dbReference type="EMBL" id="AEF98878.1"/>
    </source>
</evidence>
<dbReference type="OrthoDB" id="9794403at2"/>
<dbReference type="InterPro" id="IPR052715">
    <property type="entry name" value="RAYT_transposase"/>
</dbReference>
<name>G0A1I5_METMM</name>
<dbReference type="STRING" id="857087.Metme_0434"/>
<dbReference type="HOGENOM" id="CLU_068226_6_0_6"/>
<evidence type="ECO:0000259" key="1">
    <source>
        <dbReference type="SMART" id="SM01321"/>
    </source>
</evidence>
<dbReference type="PANTHER" id="PTHR36966">
    <property type="entry name" value="REP-ASSOCIATED TYROSINE TRANSPOSASE"/>
    <property type="match status" value="1"/>
</dbReference>
<gene>
    <name evidence="2" type="ordered locus">Metme_0434</name>
</gene>
<dbReference type="EMBL" id="CP002738">
    <property type="protein sequence ID" value="AEF98878.1"/>
    <property type="molecule type" value="Genomic_DNA"/>
</dbReference>
<reference evidence="3" key="3">
    <citation type="submission" date="2011-05" db="EMBL/GenBank/DDBJ databases">
        <title>Complete sequence of Methylomonas methanica MC09.</title>
        <authorList>
            <consortium name="US DOE Joint Genome Institute"/>
            <person name="Lucas S."/>
            <person name="Han J."/>
            <person name="Lapidus A."/>
            <person name="Cheng J.-F."/>
            <person name="Goodwin L."/>
            <person name="Pitluck S."/>
            <person name="Peters L."/>
            <person name="Mikhailova N."/>
            <person name="Teshima H."/>
            <person name="Han C."/>
            <person name="Tapia R."/>
            <person name="Land M."/>
            <person name="Hauser L."/>
            <person name="Kyrpides N."/>
            <person name="Ivanova N."/>
            <person name="Pagani I."/>
            <person name="Stein L."/>
            <person name="Woyke T."/>
        </authorList>
    </citation>
    <scope>NUCLEOTIDE SEQUENCE [LARGE SCALE GENOMIC DNA]</scope>
    <source>
        <strain evidence="3">MC09</strain>
    </source>
</reference>
<dbReference type="eggNOG" id="COG1943">
    <property type="taxonomic scope" value="Bacteria"/>
</dbReference>
<dbReference type="PANTHER" id="PTHR36966:SF1">
    <property type="entry name" value="REP-ASSOCIATED TYROSINE TRANSPOSASE"/>
    <property type="match status" value="1"/>
</dbReference>
<dbReference type="GO" id="GO:0004803">
    <property type="term" value="F:transposase activity"/>
    <property type="evidence" value="ECO:0007669"/>
    <property type="project" value="InterPro"/>
</dbReference>
<accession>G0A1I5</accession>
<dbReference type="InterPro" id="IPR002686">
    <property type="entry name" value="Transposase_17"/>
</dbReference>
<dbReference type="Gene3D" id="3.30.70.1290">
    <property type="entry name" value="Transposase IS200-like"/>
    <property type="match status" value="1"/>
</dbReference>
<dbReference type="InterPro" id="IPR036515">
    <property type="entry name" value="Transposase_17_sf"/>
</dbReference>
<reference evidence="2 3" key="1">
    <citation type="journal article" date="2011" name="J. Bacteriol.">
        <title>Complete Genome Sequence of the Aerobic Marine Methanotroph Methylomonas methanica MC09.</title>
        <authorList>
            <person name="Boden R."/>
            <person name="Cunliffe M."/>
            <person name="Scanlan J."/>
            <person name="Moussard H."/>
            <person name="Kits K.D."/>
            <person name="Klotz M.G."/>
            <person name="Jetten M.S."/>
            <person name="Vuilleumier S."/>
            <person name="Han J."/>
            <person name="Peters L."/>
            <person name="Mikhailova N."/>
            <person name="Teshima H."/>
            <person name="Tapia R."/>
            <person name="Kyrpides N."/>
            <person name="Ivanova N."/>
            <person name="Pagani I."/>
            <person name="Cheng J.F."/>
            <person name="Goodwin L."/>
            <person name="Han C."/>
            <person name="Hauser L."/>
            <person name="Land M.L."/>
            <person name="Lapidus A."/>
            <person name="Lucas S."/>
            <person name="Pitluck S."/>
            <person name="Woyke T."/>
            <person name="Stein L."/>
            <person name="Murrell J.C."/>
        </authorList>
    </citation>
    <scope>NUCLEOTIDE SEQUENCE [LARGE SCALE GENOMIC DNA]</scope>
    <source>
        <strain evidence="2 3">MC09</strain>
    </source>
</reference>
<evidence type="ECO:0000313" key="3">
    <source>
        <dbReference type="Proteomes" id="UP000008888"/>
    </source>
</evidence>
<dbReference type="Pfam" id="PF01797">
    <property type="entry name" value="Y1_Tnp"/>
    <property type="match status" value="1"/>
</dbReference>
<dbReference type="GO" id="GO:0043565">
    <property type="term" value="F:sequence-specific DNA binding"/>
    <property type="evidence" value="ECO:0007669"/>
    <property type="project" value="TreeGrafter"/>
</dbReference>
<organism evidence="2 3">
    <name type="scientific">Methylomonas methanica (strain DSM 25384 / MC09)</name>
    <dbReference type="NCBI Taxonomy" id="857087"/>
    <lineage>
        <taxon>Bacteria</taxon>
        <taxon>Pseudomonadati</taxon>
        <taxon>Pseudomonadota</taxon>
        <taxon>Gammaproteobacteria</taxon>
        <taxon>Methylococcales</taxon>
        <taxon>Methylococcaceae</taxon>
        <taxon>Methylomonas</taxon>
    </lineage>
</organism>
<reference key="2">
    <citation type="submission" date="2011-05" db="EMBL/GenBank/DDBJ databases">
        <title>Complete genome sequence of the aerobic marine methanotroph Methylomonas methanica MC09.</title>
        <authorList>
            <person name="Boden R."/>
            <person name="Cunliffe M."/>
            <person name="Scanlan J."/>
            <person name="Moussard H."/>
            <person name="Kits K.D."/>
            <person name="Klotz M."/>
            <person name="Jetten M."/>
            <person name="Vuilleumier S."/>
            <person name="Han J."/>
            <person name="Peters L."/>
            <person name="Mikhailova N."/>
            <person name="Teshima H."/>
            <person name="Tapia R."/>
            <person name="Kyrpides N."/>
            <person name="Ivanova N."/>
            <person name="Pagani I."/>
            <person name="Cheng J.-F."/>
            <person name="Goodwin L."/>
            <person name="Han C."/>
            <person name="Hauser L."/>
            <person name="Land M."/>
            <person name="Lapidus A."/>
            <person name="Lucas S."/>
            <person name="Pitluck S."/>
            <person name="Woyke T."/>
            <person name="Stein L.Y."/>
            <person name="Murrell C."/>
        </authorList>
    </citation>
    <scope>NUCLEOTIDE SEQUENCE</scope>
    <source>
        <strain>MC09</strain>
    </source>
</reference>